<evidence type="ECO:0000256" key="1">
    <source>
        <dbReference type="SAM" id="MobiDB-lite"/>
    </source>
</evidence>
<organism evidence="2 3">
    <name type="scientific">Thanatephorus cucumeris (strain AG1-IA)</name>
    <name type="common">Rice sheath blight fungus</name>
    <name type="synonym">Rhizoctonia solani</name>
    <dbReference type="NCBI Taxonomy" id="983506"/>
    <lineage>
        <taxon>Eukaryota</taxon>
        <taxon>Fungi</taxon>
        <taxon>Dikarya</taxon>
        <taxon>Basidiomycota</taxon>
        <taxon>Agaricomycotina</taxon>
        <taxon>Agaricomycetes</taxon>
        <taxon>Cantharellales</taxon>
        <taxon>Ceratobasidiaceae</taxon>
        <taxon>Rhizoctonia</taxon>
        <taxon>Rhizoctonia solani AG-1</taxon>
    </lineage>
</organism>
<dbReference type="EMBL" id="AFRT01000957">
    <property type="protein sequence ID" value="ELU41978.1"/>
    <property type="molecule type" value="Genomic_DNA"/>
</dbReference>
<evidence type="ECO:0000313" key="2">
    <source>
        <dbReference type="EMBL" id="ELU41978.1"/>
    </source>
</evidence>
<accession>L8WYX5</accession>
<dbReference type="HOGENOM" id="CLU_2832949_0_0_1"/>
<feature type="compositionally biased region" description="Basic residues" evidence="1">
    <location>
        <begin position="57"/>
        <end position="66"/>
    </location>
</feature>
<feature type="compositionally biased region" description="Polar residues" evidence="1">
    <location>
        <begin position="30"/>
        <end position="46"/>
    </location>
</feature>
<gene>
    <name evidence="2" type="ORF">AG1IA_03992</name>
</gene>
<dbReference type="AlphaFoldDB" id="L8WYX5"/>
<dbReference type="Proteomes" id="UP000011668">
    <property type="component" value="Unassembled WGS sequence"/>
</dbReference>
<comment type="caution">
    <text evidence="2">The sequence shown here is derived from an EMBL/GenBank/DDBJ whole genome shotgun (WGS) entry which is preliminary data.</text>
</comment>
<proteinExistence type="predicted"/>
<name>L8WYX5_THACA</name>
<evidence type="ECO:0000313" key="3">
    <source>
        <dbReference type="Proteomes" id="UP000011668"/>
    </source>
</evidence>
<protein>
    <submittedName>
        <fullName evidence="2">Uncharacterized protein</fullName>
    </submittedName>
</protein>
<feature type="region of interest" description="Disordered" evidence="1">
    <location>
        <begin position="15"/>
        <end position="66"/>
    </location>
</feature>
<sequence>MAECWSRKAEDVRRAADNEGSCSGVGLYTNGRSSQAARPIESSSDEPGQEKTITALRKMRYDRRCS</sequence>
<reference evidence="2 3" key="1">
    <citation type="journal article" date="2013" name="Nat. Commun.">
        <title>The evolution and pathogenic mechanisms of the rice sheath blight pathogen.</title>
        <authorList>
            <person name="Zheng A."/>
            <person name="Lin R."/>
            <person name="Xu L."/>
            <person name="Qin P."/>
            <person name="Tang C."/>
            <person name="Ai P."/>
            <person name="Zhang D."/>
            <person name="Liu Y."/>
            <person name="Sun Z."/>
            <person name="Feng H."/>
            <person name="Wang Y."/>
            <person name="Chen Y."/>
            <person name="Liang X."/>
            <person name="Fu R."/>
            <person name="Li Q."/>
            <person name="Zhang J."/>
            <person name="Yu X."/>
            <person name="Xie Z."/>
            <person name="Ding L."/>
            <person name="Guan P."/>
            <person name="Tang J."/>
            <person name="Liang Y."/>
            <person name="Wang S."/>
            <person name="Deng Q."/>
            <person name="Li S."/>
            <person name="Zhu J."/>
            <person name="Wang L."/>
            <person name="Liu H."/>
            <person name="Li P."/>
        </authorList>
    </citation>
    <scope>NUCLEOTIDE SEQUENCE [LARGE SCALE GENOMIC DNA]</scope>
    <source>
        <strain evidence="3">AG-1 IA</strain>
    </source>
</reference>
<keyword evidence="3" id="KW-1185">Reference proteome</keyword>